<feature type="domain" description="Sulfatase N-terminal" evidence="2">
    <location>
        <begin position="5"/>
        <end position="333"/>
    </location>
</feature>
<dbReference type="Proteomes" id="UP001597034">
    <property type="component" value="Unassembled WGS sequence"/>
</dbReference>
<protein>
    <submittedName>
        <fullName evidence="3">Sulfatase-like hydrolase/transferase</fullName>
    </submittedName>
</protein>
<evidence type="ECO:0000313" key="3">
    <source>
        <dbReference type="EMBL" id="MFD1646081.1"/>
    </source>
</evidence>
<dbReference type="EMBL" id="JBHUDO010000002">
    <property type="protein sequence ID" value="MFD1646081.1"/>
    <property type="molecule type" value="Genomic_DNA"/>
</dbReference>
<dbReference type="InterPro" id="IPR017850">
    <property type="entry name" value="Alkaline_phosphatase_core_sf"/>
</dbReference>
<dbReference type="InterPro" id="IPR000917">
    <property type="entry name" value="Sulfatase_N"/>
</dbReference>
<sequence length="461" mass="51597">MDVAWLIVDSLSYSATPFASDAPDTMPRFAELADSRGVVFDEAYVPGPSSPSSHSAFFTGKLPSETGMHEARPYFDSDLRTIAGALSDHRSFMISSNPFIFNGLDRDFDETDDLRRGQYKVFEDAGDPEMFAKQHDFDSSLRQMLAFLRSSGKPVRSLANGISFKRWQRRETAEIPKHAAGDTTTYQYANTINEGVRSFRDRADGDSFVVANYMDVHPPLDASDEALERFCPDTPRSELPIGVRGQDVYERFHAEDDYDASDMYDLYKATIYDVDRKLTPLVEELLDDGTFVVVTADHGIWFRRQREFDDERVHVPLVVFAPGEDPRRVGHTVNLLALPQTTMRAVAGNDGGFDGYDLFDVSSDQTSVTEFIHDEDVEGTPVNPEGTDAGRTLYDIAAIRGDARVEYTGGRFSTVDGKSDTTDDLKRHVETLLSEHPELGSGGGIEYDDEVRERLEDFGYL</sequence>
<gene>
    <name evidence="3" type="ORF">ACFSBL_10345</name>
</gene>
<dbReference type="PANTHER" id="PTHR42693:SF33">
    <property type="entry name" value="ARYLSULFATASE"/>
    <property type="match status" value="1"/>
</dbReference>
<proteinExistence type="inferred from homology"/>
<dbReference type="Pfam" id="PF00884">
    <property type="entry name" value="Sulfatase"/>
    <property type="match status" value="1"/>
</dbReference>
<dbReference type="Gene3D" id="3.40.720.10">
    <property type="entry name" value="Alkaline Phosphatase, subunit A"/>
    <property type="match status" value="1"/>
</dbReference>
<dbReference type="InterPro" id="IPR050738">
    <property type="entry name" value="Sulfatase"/>
</dbReference>
<evidence type="ECO:0000259" key="2">
    <source>
        <dbReference type="Pfam" id="PF00884"/>
    </source>
</evidence>
<reference evidence="3 4" key="1">
    <citation type="journal article" date="2019" name="Int. J. Syst. Evol. Microbiol.">
        <title>The Global Catalogue of Microorganisms (GCM) 10K type strain sequencing project: providing services to taxonomists for standard genome sequencing and annotation.</title>
        <authorList>
            <consortium name="The Broad Institute Genomics Platform"/>
            <consortium name="The Broad Institute Genome Sequencing Center for Infectious Disease"/>
            <person name="Wu L."/>
            <person name="Ma J."/>
        </authorList>
    </citation>
    <scope>NUCLEOTIDE SEQUENCE [LARGE SCALE GENOMIC DNA]</scope>
    <source>
        <strain evidence="3 4">CGMCC 1.10390</strain>
    </source>
</reference>
<comment type="similarity">
    <text evidence="1">Belongs to the sulfatase family.</text>
</comment>
<dbReference type="PANTHER" id="PTHR42693">
    <property type="entry name" value="ARYLSULFATASE FAMILY MEMBER"/>
    <property type="match status" value="1"/>
</dbReference>
<dbReference type="RefSeq" id="WP_256398395.1">
    <property type="nucleotide sequence ID" value="NZ_JANHJR010000001.1"/>
</dbReference>
<name>A0ABD6DMN9_9EURY</name>
<dbReference type="SUPFAM" id="SSF53649">
    <property type="entry name" value="Alkaline phosphatase-like"/>
    <property type="match status" value="1"/>
</dbReference>
<dbReference type="AlphaFoldDB" id="A0ABD6DMN9"/>
<organism evidence="3 4">
    <name type="scientific">Haloarchaeobius litoreus</name>
    <dbReference type="NCBI Taxonomy" id="755306"/>
    <lineage>
        <taxon>Archaea</taxon>
        <taxon>Methanobacteriati</taxon>
        <taxon>Methanobacteriota</taxon>
        <taxon>Stenosarchaea group</taxon>
        <taxon>Halobacteria</taxon>
        <taxon>Halobacteriales</taxon>
        <taxon>Halorubellaceae</taxon>
        <taxon>Haloarchaeobius</taxon>
    </lineage>
</organism>
<keyword evidence="4" id="KW-1185">Reference proteome</keyword>
<accession>A0ABD6DMN9</accession>
<evidence type="ECO:0000256" key="1">
    <source>
        <dbReference type="ARBA" id="ARBA00008779"/>
    </source>
</evidence>
<evidence type="ECO:0000313" key="4">
    <source>
        <dbReference type="Proteomes" id="UP001597034"/>
    </source>
</evidence>
<comment type="caution">
    <text evidence="3">The sequence shown here is derived from an EMBL/GenBank/DDBJ whole genome shotgun (WGS) entry which is preliminary data.</text>
</comment>